<evidence type="ECO:0000313" key="3">
    <source>
        <dbReference type="Proteomes" id="UP001434883"/>
    </source>
</evidence>
<keyword evidence="1" id="KW-0472">Membrane</keyword>
<keyword evidence="3" id="KW-1185">Reference proteome</keyword>
<feature type="transmembrane region" description="Helical" evidence="1">
    <location>
        <begin position="50"/>
        <end position="69"/>
    </location>
</feature>
<evidence type="ECO:0000313" key="2">
    <source>
        <dbReference type="EMBL" id="MEQ2212528.1"/>
    </source>
</evidence>
<reference evidence="2 3" key="1">
    <citation type="submission" date="2021-06" db="EMBL/GenBank/DDBJ databases">
        <authorList>
            <person name="Palmer J.M."/>
        </authorList>
    </citation>
    <scope>NUCLEOTIDE SEQUENCE [LARGE SCALE GENOMIC DNA]</scope>
    <source>
        <strain evidence="2 3">XC_2019</strain>
        <tissue evidence="2">Muscle</tissue>
    </source>
</reference>
<proteinExistence type="predicted"/>
<keyword evidence="1" id="KW-1133">Transmembrane helix</keyword>
<organism evidence="2 3">
    <name type="scientific">Xenoophorus captivus</name>
    <dbReference type="NCBI Taxonomy" id="1517983"/>
    <lineage>
        <taxon>Eukaryota</taxon>
        <taxon>Metazoa</taxon>
        <taxon>Chordata</taxon>
        <taxon>Craniata</taxon>
        <taxon>Vertebrata</taxon>
        <taxon>Euteleostomi</taxon>
        <taxon>Actinopterygii</taxon>
        <taxon>Neopterygii</taxon>
        <taxon>Teleostei</taxon>
        <taxon>Neoteleostei</taxon>
        <taxon>Acanthomorphata</taxon>
        <taxon>Ovalentaria</taxon>
        <taxon>Atherinomorphae</taxon>
        <taxon>Cyprinodontiformes</taxon>
        <taxon>Goodeidae</taxon>
        <taxon>Xenoophorus</taxon>
    </lineage>
</organism>
<accession>A0ABV0RYG5</accession>
<sequence>MGHRQVTYTDWFVLDLTGRHRLVLVQIEWTRNDTVRGLLGRLVAAWRSRVLIGVVWVILVLKLACSAAATSAPTTTSTPAPSSTRCQTLGLLGGYQAAGEQLGVFDGVCRQVNLQAGSVCVTTVTKKLTCPPAARWAKINASLPGGRIPPTLLIICLLFLPRFDGVGMTTAGETVISSFLSGRKDTALMMHQYTAGFAVMPEMVMNWSWILPVFEGCIADTIMVVAVGGPVTNDCVEAVGTSVP</sequence>
<dbReference type="Proteomes" id="UP001434883">
    <property type="component" value="Unassembled WGS sequence"/>
</dbReference>
<dbReference type="EMBL" id="JAHRIN010059897">
    <property type="protein sequence ID" value="MEQ2212528.1"/>
    <property type="molecule type" value="Genomic_DNA"/>
</dbReference>
<keyword evidence="1" id="KW-0812">Transmembrane</keyword>
<comment type="caution">
    <text evidence="2">The sequence shown here is derived from an EMBL/GenBank/DDBJ whole genome shotgun (WGS) entry which is preliminary data.</text>
</comment>
<gene>
    <name evidence="2" type="ORF">XENOCAPTIV_000889</name>
</gene>
<evidence type="ECO:0000256" key="1">
    <source>
        <dbReference type="SAM" id="Phobius"/>
    </source>
</evidence>
<protein>
    <submittedName>
        <fullName evidence="2">Uncharacterized protein</fullName>
    </submittedName>
</protein>
<name>A0ABV0RYG5_9TELE</name>